<keyword evidence="4" id="KW-1185">Reference proteome</keyword>
<name>A0A814MDS5_9BILA</name>
<protein>
    <submittedName>
        <fullName evidence="1">Uncharacterized protein</fullName>
    </submittedName>
</protein>
<dbReference type="Proteomes" id="UP000663870">
    <property type="component" value="Unassembled WGS sequence"/>
</dbReference>
<evidence type="ECO:0000313" key="3">
    <source>
        <dbReference type="Proteomes" id="UP000663854"/>
    </source>
</evidence>
<proteinExistence type="predicted"/>
<reference evidence="1" key="1">
    <citation type="submission" date="2021-02" db="EMBL/GenBank/DDBJ databases">
        <authorList>
            <person name="Nowell W R."/>
        </authorList>
    </citation>
    <scope>NUCLEOTIDE SEQUENCE</scope>
</reference>
<evidence type="ECO:0000313" key="4">
    <source>
        <dbReference type="Proteomes" id="UP000663870"/>
    </source>
</evidence>
<evidence type="ECO:0000313" key="1">
    <source>
        <dbReference type="EMBL" id="CAF1077972.1"/>
    </source>
</evidence>
<gene>
    <name evidence="2" type="ORF">JXQ802_LOCUS29971</name>
    <name evidence="1" type="ORF">PYM288_LOCUS18519</name>
</gene>
<dbReference type="EMBL" id="CAJNOL010001196">
    <property type="protein sequence ID" value="CAF1310051.1"/>
    <property type="molecule type" value="Genomic_DNA"/>
</dbReference>
<organism evidence="1 3">
    <name type="scientific">Rotaria sordida</name>
    <dbReference type="NCBI Taxonomy" id="392033"/>
    <lineage>
        <taxon>Eukaryota</taxon>
        <taxon>Metazoa</taxon>
        <taxon>Spiralia</taxon>
        <taxon>Gnathifera</taxon>
        <taxon>Rotifera</taxon>
        <taxon>Eurotatoria</taxon>
        <taxon>Bdelloidea</taxon>
        <taxon>Philodinida</taxon>
        <taxon>Philodinidae</taxon>
        <taxon>Rotaria</taxon>
    </lineage>
</organism>
<dbReference type="Proteomes" id="UP000663854">
    <property type="component" value="Unassembled WGS sequence"/>
</dbReference>
<accession>A0A814MDS5</accession>
<dbReference type="AlphaFoldDB" id="A0A814MDS5"/>
<comment type="caution">
    <text evidence="1">The sequence shown here is derived from an EMBL/GenBank/DDBJ whole genome shotgun (WGS) entry which is preliminary data.</text>
</comment>
<evidence type="ECO:0000313" key="2">
    <source>
        <dbReference type="EMBL" id="CAF1310051.1"/>
    </source>
</evidence>
<sequence>MWQTKYRKNLFNFDTDTNNHLERFNRKLKDHISSNMHISECVTKLVLLVDDIKAEEMILNISLKQKIYNSDDSMLLKRFGSQMTNKAVELLR</sequence>
<dbReference type="EMBL" id="CAJNOH010000572">
    <property type="protein sequence ID" value="CAF1077972.1"/>
    <property type="molecule type" value="Genomic_DNA"/>
</dbReference>